<accession>A0ABV6MG25</accession>
<protein>
    <submittedName>
        <fullName evidence="1">DUF2267 domain-containing protein</fullName>
    </submittedName>
</protein>
<name>A0ABV6MG25_9ACTN</name>
<dbReference type="EMBL" id="JBHLUH010000089">
    <property type="protein sequence ID" value="MFC0533678.1"/>
    <property type="molecule type" value="Genomic_DNA"/>
</dbReference>
<evidence type="ECO:0000313" key="2">
    <source>
        <dbReference type="Proteomes" id="UP001589867"/>
    </source>
</evidence>
<gene>
    <name evidence="1" type="ORF">ACFFIA_39345</name>
</gene>
<dbReference type="InterPro" id="IPR018727">
    <property type="entry name" value="DUF2267"/>
</dbReference>
<dbReference type="Pfam" id="PF10025">
    <property type="entry name" value="DUF2267"/>
    <property type="match status" value="1"/>
</dbReference>
<comment type="caution">
    <text evidence="1">The sequence shown here is derived from an EMBL/GenBank/DDBJ whole genome shotgun (WGS) entry which is preliminary data.</text>
</comment>
<keyword evidence="2" id="KW-1185">Reference proteome</keyword>
<dbReference type="RefSeq" id="WP_377261597.1">
    <property type="nucleotide sequence ID" value="NZ_JBHLUH010000089.1"/>
</dbReference>
<dbReference type="Proteomes" id="UP001589867">
    <property type="component" value="Unassembled WGS sequence"/>
</dbReference>
<sequence length="128" mass="14061">MTELAFIQKVAEWTDTTTDVAEALTEATLRTLAQRISGGEAGDLANRMPDELRPYILKAQEYPEAFPYEEFIRRVAEATNVDPGTAERGVAAVLHATRDVVGYKEFMDTLAQLPKDLANLAASDTGRT</sequence>
<evidence type="ECO:0000313" key="1">
    <source>
        <dbReference type="EMBL" id="MFC0533678.1"/>
    </source>
</evidence>
<proteinExistence type="predicted"/>
<reference evidence="1 2" key="1">
    <citation type="submission" date="2024-09" db="EMBL/GenBank/DDBJ databases">
        <authorList>
            <person name="Sun Q."/>
            <person name="Mori K."/>
        </authorList>
    </citation>
    <scope>NUCLEOTIDE SEQUENCE [LARGE SCALE GENOMIC DNA]</scope>
    <source>
        <strain evidence="1 2">TBRC 3947</strain>
    </source>
</reference>
<organism evidence="1 2">
    <name type="scientific">Phytohabitans kaempferiae</name>
    <dbReference type="NCBI Taxonomy" id="1620943"/>
    <lineage>
        <taxon>Bacteria</taxon>
        <taxon>Bacillati</taxon>
        <taxon>Actinomycetota</taxon>
        <taxon>Actinomycetes</taxon>
        <taxon>Micromonosporales</taxon>
        <taxon>Micromonosporaceae</taxon>
    </lineage>
</organism>
<dbReference type="InterPro" id="IPR038282">
    <property type="entry name" value="DUF2267_sf"/>
</dbReference>
<dbReference type="Gene3D" id="1.10.490.110">
    <property type="entry name" value="Uncharacterized conserved protein DUF2267"/>
    <property type="match status" value="1"/>
</dbReference>